<comment type="caution">
    <text evidence="2">The sequence shown here is derived from an EMBL/GenBank/DDBJ whole genome shotgun (WGS) entry which is preliminary data.</text>
</comment>
<evidence type="ECO:0000259" key="1">
    <source>
        <dbReference type="PROSITE" id="PS50943"/>
    </source>
</evidence>
<dbReference type="InterPro" id="IPR001387">
    <property type="entry name" value="Cro/C1-type_HTH"/>
</dbReference>
<sequence length="120" mass="14059">MKLTSFGKFTRKLRIDHDELLKDMAEKLGVTVSYLSAVEMGKRNIPSKWADILIKEYKLDEKEQIELKEAIFFSSKIIKLDTSNFEDNKKDLVYALARKLKDLDEEKVTNIKEILFDNRS</sequence>
<dbReference type="EMBL" id="JAJBMB010000016">
    <property type="protein sequence ID" value="MCB5447133.1"/>
    <property type="molecule type" value="Genomic_DNA"/>
</dbReference>
<dbReference type="InterPro" id="IPR010982">
    <property type="entry name" value="Lambda_DNA-bd_dom_sf"/>
</dbReference>
<organism evidence="2 3">
    <name type="scientific">Intestinibacter bartlettii</name>
    <dbReference type="NCBI Taxonomy" id="261299"/>
    <lineage>
        <taxon>Bacteria</taxon>
        <taxon>Bacillati</taxon>
        <taxon>Bacillota</taxon>
        <taxon>Clostridia</taxon>
        <taxon>Peptostreptococcales</taxon>
        <taxon>Peptostreptococcaceae</taxon>
        <taxon>Intestinibacter</taxon>
    </lineage>
</organism>
<dbReference type="RefSeq" id="WP_226915323.1">
    <property type="nucleotide sequence ID" value="NZ_BAABXU010000001.1"/>
</dbReference>
<keyword evidence="3" id="KW-1185">Reference proteome</keyword>
<dbReference type="SUPFAM" id="SSF47413">
    <property type="entry name" value="lambda repressor-like DNA-binding domains"/>
    <property type="match status" value="1"/>
</dbReference>
<proteinExistence type="predicted"/>
<feature type="domain" description="HTH cro/C1-type" evidence="1">
    <location>
        <begin position="21"/>
        <end position="64"/>
    </location>
</feature>
<dbReference type="PROSITE" id="PS50943">
    <property type="entry name" value="HTH_CROC1"/>
    <property type="match status" value="1"/>
</dbReference>
<dbReference type="Gene3D" id="1.10.260.40">
    <property type="entry name" value="lambda repressor-like DNA-binding domains"/>
    <property type="match status" value="1"/>
</dbReference>
<dbReference type="CDD" id="cd00093">
    <property type="entry name" value="HTH_XRE"/>
    <property type="match status" value="1"/>
</dbReference>
<gene>
    <name evidence="2" type="ORF">LIP50_13085</name>
</gene>
<evidence type="ECO:0000313" key="2">
    <source>
        <dbReference type="EMBL" id="MCB5447133.1"/>
    </source>
</evidence>
<evidence type="ECO:0000313" key="3">
    <source>
        <dbReference type="Proteomes" id="UP001299409"/>
    </source>
</evidence>
<dbReference type="Pfam" id="PF01381">
    <property type="entry name" value="HTH_3"/>
    <property type="match status" value="1"/>
</dbReference>
<protein>
    <submittedName>
        <fullName evidence="2">Helix-turn-helix domain-containing protein</fullName>
    </submittedName>
</protein>
<name>A0ABS8D0A3_9FIRM</name>
<reference evidence="2 3" key="1">
    <citation type="submission" date="2021-10" db="EMBL/GenBank/DDBJ databases">
        <title>Collection of gut derived symbiotic bacterial strains cultured from healthy donors.</title>
        <authorList>
            <person name="Lin H."/>
            <person name="Littmann E."/>
            <person name="Claire K."/>
            <person name="Pamer E."/>
        </authorList>
    </citation>
    <scope>NUCLEOTIDE SEQUENCE [LARGE SCALE GENOMIC DNA]</scope>
    <source>
        <strain evidence="2 3">MSK.17.68</strain>
    </source>
</reference>
<dbReference type="Proteomes" id="UP001299409">
    <property type="component" value="Unassembled WGS sequence"/>
</dbReference>
<accession>A0ABS8D0A3</accession>